<gene>
    <name evidence="2" type="ORF">OVA965_LOCUS6668</name>
    <name evidence="3" type="ORF">TMI583_LOCUS6664</name>
</gene>
<name>A0A8S2HBN7_9BILA</name>
<organism evidence="3 4">
    <name type="scientific">Didymodactylos carnosus</name>
    <dbReference type="NCBI Taxonomy" id="1234261"/>
    <lineage>
        <taxon>Eukaryota</taxon>
        <taxon>Metazoa</taxon>
        <taxon>Spiralia</taxon>
        <taxon>Gnathifera</taxon>
        <taxon>Rotifera</taxon>
        <taxon>Eurotatoria</taxon>
        <taxon>Bdelloidea</taxon>
        <taxon>Philodinida</taxon>
        <taxon>Philodinidae</taxon>
        <taxon>Didymodactylos</taxon>
    </lineage>
</organism>
<dbReference type="InterPro" id="IPR058210">
    <property type="entry name" value="SACS/Nov_dom"/>
</dbReference>
<dbReference type="InterPro" id="IPR036890">
    <property type="entry name" value="HATPase_C_sf"/>
</dbReference>
<dbReference type="Proteomes" id="UP000682733">
    <property type="component" value="Unassembled WGS sequence"/>
</dbReference>
<evidence type="ECO:0000313" key="2">
    <source>
        <dbReference type="EMBL" id="CAF0841499.1"/>
    </source>
</evidence>
<protein>
    <recommendedName>
        <fullName evidence="1">Sacsin/Nov domain-containing protein</fullName>
    </recommendedName>
</protein>
<dbReference type="EMBL" id="CAJNOK010002031">
    <property type="protein sequence ID" value="CAF0841499.1"/>
    <property type="molecule type" value="Genomic_DNA"/>
</dbReference>
<dbReference type="Pfam" id="PF25794">
    <property type="entry name" value="SACS"/>
    <property type="match status" value="2"/>
</dbReference>
<comment type="caution">
    <text evidence="3">The sequence shown here is derived from an EMBL/GenBank/DDBJ whole genome shotgun (WGS) entry which is preliminary data.</text>
</comment>
<dbReference type="Proteomes" id="UP000677228">
    <property type="component" value="Unassembled WGS sequence"/>
</dbReference>
<evidence type="ECO:0000313" key="4">
    <source>
        <dbReference type="Proteomes" id="UP000682733"/>
    </source>
</evidence>
<proteinExistence type="predicted"/>
<dbReference type="PANTHER" id="PTHR46919">
    <property type="entry name" value="ZINC FINGER, C3HC4 TYPE (RING FINGER) FAMILY PROTEIN"/>
    <property type="match status" value="1"/>
</dbReference>
<dbReference type="PANTHER" id="PTHR46919:SF2">
    <property type="entry name" value="SACSIN"/>
    <property type="match status" value="1"/>
</dbReference>
<accession>A0A8S2HBN7</accession>
<dbReference type="AlphaFoldDB" id="A0A8S2HBN7"/>
<evidence type="ECO:0000259" key="1">
    <source>
        <dbReference type="Pfam" id="PF25794"/>
    </source>
</evidence>
<evidence type="ECO:0000313" key="3">
    <source>
        <dbReference type="EMBL" id="CAF3626483.1"/>
    </source>
</evidence>
<dbReference type="EMBL" id="CAJOBA010002031">
    <property type="protein sequence ID" value="CAF3626483.1"/>
    <property type="molecule type" value="Genomic_DNA"/>
</dbReference>
<reference evidence="3" key="1">
    <citation type="submission" date="2021-02" db="EMBL/GenBank/DDBJ databases">
        <authorList>
            <person name="Nowell W R."/>
        </authorList>
    </citation>
    <scope>NUCLEOTIDE SEQUENCE</scope>
</reference>
<feature type="domain" description="Sacsin/Nov" evidence="1">
    <location>
        <begin position="97"/>
        <end position="227"/>
    </location>
</feature>
<dbReference type="SUPFAM" id="SSF55874">
    <property type="entry name" value="ATPase domain of HSP90 chaperone/DNA topoisomerase II/histidine kinase"/>
    <property type="match status" value="1"/>
</dbReference>
<feature type="domain" description="Sacsin/Nov" evidence="1">
    <location>
        <begin position="29"/>
        <end position="95"/>
    </location>
</feature>
<sequence>MMCNCINIIEKSPEMLDDDEDFGQKDPPFYKCIQGILRRYPQGGQILKELIQNAEDAGADTVKFYLDRNTYSTNSLLHPGLAKFQLSSDTSQNDAYLPSVVSDRYIGFFDPHGVYFSEPLHPARGKRIDFLKNANIITKCGDQFEPYKNTALGLDFTTAFKGTLFRFPLRNADACVTTKLFVGKPDPISEDDVQNLVKGFLDDLSYNILFLRSICLIELHEIPELKKLKTLAAVSATRQGDTSMSNIITSRCASIDSKTFDADDVELQYEIFLTEENYTMKTTKRHKFLMSEALLFRSCDKALREMVPLLKSLPLGGCAIEQDSELNTTSSGRLFCYLPMPADVMHGLSIHINGYFGLTDNRRDLKWLTTETYRDYDGKWNELLIKQKRLVSEVIVNNLEDTEDKQFQTVILRCFKSSKIATMPNNILNFFKLNSVNMIHLITPALVCEHIAGHPLDHIPSIECLQLLEYCLQAPVERLHNVALLPLSDGSWTTFDCQSKQHTPIYYLEKGEDIVAKILVGLEKQFSKLSLSEKVNSIIGNIARAEAINKSDKNILQSIVQKDFTDVQNLSLKSCIAQAAHIIQQNDSLRELVGGLSIFRNSAKIAQFISIAESQYCMPLFPDNIPIQRPLIMCSDDDTNILMKVLSIPVYSQAKLTLEVLKYCIESNLSHHVLTVSKWIMNNWSSLQVQLPTFAEQWFRLSFIYDNGEYHTADFYYDPYDDIIKQLVEEEKYLPLLYRTEPYYSILKVQLQSKMNDDDIDNCLCKIEKLNDSKDNKISVLSSVSVLFSY</sequence>